<feature type="transmembrane region" description="Helical" evidence="1">
    <location>
        <begin position="97"/>
        <end position="115"/>
    </location>
</feature>
<evidence type="ECO:0000313" key="2">
    <source>
        <dbReference type="EMBL" id="PPQ95841.1"/>
    </source>
</evidence>
<dbReference type="Proteomes" id="UP000284706">
    <property type="component" value="Unassembled WGS sequence"/>
</dbReference>
<evidence type="ECO:0000256" key="1">
    <source>
        <dbReference type="SAM" id="Phobius"/>
    </source>
</evidence>
<organism evidence="2 3">
    <name type="scientific">Gymnopilus dilepis</name>
    <dbReference type="NCBI Taxonomy" id="231916"/>
    <lineage>
        <taxon>Eukaryota</taxon>
        <taxon>Fungi</taxon>
        <taxon>Dikarya</taxon>
        <taxon>Basidiomycota</taxon>
        <taxon>Agaricomycotina</taxon>
        <taxon>Agaricomycetes</taxon>
        <taxon>Agaricomycetidae</taxon>
        <taxon>Agaricales</taxon>
        <taxon>Agaricineae</taxon>
        <taxon>Hymenogastraceae</taxon>
        <taxon>Gymnopilus</taxon>
    </lineage>
</organism>
<reference evidence="2 3" key="1">
    <citation type="journal article" date="2018" name="Evol. Lett.">
        <title>Horizontal gene cluster transfer increased hallucinogenic mushroom diversity.</title>
        <authorList>
            <person name="Reynolds H.T."/>
            <person name="Vijayakumar V."/>
            <person name="Gluck-Thaler E."/>
            <person name="Korotkin H.B."/>
            <person name="Matheny P.B."/>
            <person name="Slot J.C."/>
        </authorList>
    </citation>
    <scope>NUCLEOTIDE SEQUENCE [LARGE SCALE GENOMIC DNA]</scope>
    <source>
        <strain evidence="2 3">SRW20</strain>
    </source>
</reference>
<keyword evidence="3" id="KW-1185">Reference proteome</keyword>
<gene>
    <name evidence="2" type="ORF">CVT26_015971</name>
</gene>
<proteinExistence type="predicted"/>
<dbReference type="EMBL" id="NHYE01001410">
    <property type="protein sequence ID" value="PPQ95841.1"/>
    <property type="molecule type" value="Genomic_DNA"/>
</dbReference>
<dbReference type="InParanoid" id="A0A409XYP4"/>
<keyword evidence="1" id="KW-1133">Transmembrane helix</keyword>
<accession>A0A409XYP4</accession>
<evidence type="ECO:0000313" key="3">
    <source>
        <dbReference type="Proteomes" id="UP000284706"/>
    </source>
</evidence>
<keyword evidence="1" id="KW-0812">Transmembrane</keyword>
<feature type="transmembrane region" description="Helical" evidence="1">
    <location>
        <begin position="27"/>
        <end position="43"/>
    </location>
</feature>
<feature type="transmembrane region" description="Helical" evidence="1">
    <location>
        <begin position="121"/>
        <end position="144"/>
    </location>
</feature>
<sequence>MASISGASSCIAQQREDSTEGNGFKRILIKFYGMVLAILTLGFQSRYAARFSYTTSVDWSHVQRGQHYQFFETLAGYRQWEDVLDHMKPIWKATRTACALLLSLSIALLQINGLIDDPLARYFLILSCIFSGGGLTVSSIYVAMESKLANIKVRDKWISASRNPGSIASMDFWACLATPVSSVIWQVVSNIRSSDDGRNHLEAPELRCR</sequence>
<name>A0A409XYP4_9AGAR</name>
<comment type="caution">
    <text evidence="2">The sequence shown here is derived from an EMBL/GenBank/DDBJ whole genome shotgun (WGS) entry which is preliminary data.</text>
</comment>
<dbReference type="OrthoDB" id="3056775at2759"/>
<keyword evidence="1" id="KW-0472">Membrane</keyword>
<dbReference type="AlphaFoldDB" id="A0A409XYP4"/>
<evidence type="ECO:0008006" key="4">
    <source>
        <dbReference type="Google" id="ProtNLM"/>
    </source>
</evidence>
<protein>
    <recommendedName>
        <fullName evidence="4">Autophagy-related protein</fullName>
    </recommendedName>
</protein>